<sequence>MDKQTDRDRVITIKINGETKSFTEENNSSLSPLDETAAAVENADESFDWILPDHDEASNETAESIFDPELTKKKTGFTFESVKQTKNFSFFKRPLAALFLAVLIGACLGIIVLKIITAKEEVKETSASVVSVVPSEDAPKAAAAVSSLEAFVVQGGVFSTEEAAKKVLEDIEQKQIPVRVFPLEGKYFLFLGTAPSLEAGKKLSAYYKGFQLDVYWKPVTLDYSNKMTSQDQELLHSLSSVYKDMTSIVTSRMLQEDPGIKPDEYQGILTSLNKEEMKNKQLKDMYKQLVLADEFIKQTEESSQPVILLKAQARLLTYLRLTQELSAG</sequence>
<gene>
    <name evidence="2" type="ORF">D0469_00250</name>
</gene>
<dbReference type="RefSeq" id="WP_117324655.1">
    <property type="nucleotide sequence ID" value="NZ_QVTE01000001.1"/>
</dbReference>
<keyword evidence="1" id="KW-0472">Membrane</keyword>
<name>A0A372LTQ8_9BACI</name>
<dbReference type="EMBL" id="QVTE01000001">
    <property type="protein sequence ID" value="RFU71579.1"/>
    <property type="molecule type" value="Genomic_DNA"/>
</dbReference>
<evidence type="ECO:0000313" key="2">
    <source>
        <dbReference type="EMBL" id="RFU71579.1"/>
    </source>
</evidence>
<dbReference type="InterPro" id="IPR036680">
    <property type="entry name" value="SPOR-like_sf"/>
</dbReference>
<dbReference type="GO" id="GO:0042834">
    <property type="term" value="F:peptidoglycan binding"/>
    <property type="evidence" value="ECO:0007669"/>
    <property type="project" value="InterPro"/>
</dbReference>
<reference evidence="2 3" key="1">
    <citation type="submission" date="2018-08" db="EMBL/GenBank/DDBJ databases">
        <title>Bacillus chawlae sp. nov., Bacillus glennii sp. nov., and Bacillus saganii sp. nov. Isolated from the Vehicle Assembly Building at Kennedy Space Center where the Viking Spacecraft were Assembled.</title>
        <authorList>
            <person name="Seuylemezian A."/>
            <person name="Vaishampayan P."/>
        </authorList>
    </citation>
    <scope>NUCLEOTIDE SEQUENCE [LARGE SCALE GENOMIC DNA]</scope>
    <source>
        <strain evidence="2 3">V47-23a</strain>
    </source>
</reference>
<evidence type="ECO:0000256" key="1">
    <source>
        <dbReference type="SAM" id="Phobius"/>
    </source>
</evidence>
<keyword evidence="1" id="KW-1133">Transmembrane helix</keyword>
<dbReference type="AlphaFoldDB" id="A0A372LTQ8"/>
<dbReference type="Proteomes" id="UP000264541">
    <property type="component" value="Unassembled WGS sequence"/>
</dbReference>
<accession>A0A372LTQ8</accession>
<evidence type="ECO:0000313" key="3">
    <source>
        <dbReference type="Proteomes" id="UP000264541"/>
    </source>
</evidence>
<organism evidence="2 3">
    <name type="scientific">Peribacillus saganii</name>
    <dbReference type="NCBI Taxonomy" id="2303992"/>
    <lineage>
        <taxon>Bacteria</taxon>
        <taxon>Bacillati</taxon>
        <taxon>Bacillota</taxon>
        <taxon>Bacilli</taxon>
        <taxon>Bacillales</taxon>
        <taxon>Bacillaceae</taxon>
        <taxon>Peribacillus</taxon>
    </lineage>
</organism>
<evidence type="ECO:0008006" key="4">
    <source>
        <dbReference type="Google" id="ProtNLM"/>
    </source>
</evidence>
<dbReference type="SUPFAM" id="SSF110997">
    <property type="entry name" value="Sporulation related repeat"/>
    <property type="match status" value="1"/>
</dbReference>
<feature type="transmembrane region" description="Helical" evidence="1">
    <location>
        <begin position="95"/>
        <end position="116"/>
    </location>
</feature>
<keyword evidence="3" id="KW-1185">Reference proteome</keyword>
<keyword evidence="1" id="KW-0812">Transmembrane</keyword>
<dbReference type="OrthoDB" id="2967208at2"/>
<comment type="caution">
    <text evidence="2">The sequence shown here is derived from an EMBL/GenBank/DDBJ whole genome shotgun (WGS) entry which is preliminary data.</text>
</comment>
<proteinExistence type="predicted"/>
<protein>
    <recommendedName>
        <fullName evidence="4">SPOR domain-containing protein</fullName>
    </recommendedName>
</protein>